<sequence>MLLNYRDQMEPKFKTRGFIKGTLIKVIEDRQRHVHFEVDLDGDAETSDDRIEVIYNTSFGSLPDYGPGAEIIACGDFIVDPYSPLKAVLHWLHHSPKQKAHDDGYLVINGQVLGLRQ</sequence>
<organism evidence="1 2">
    <name type="scientific">Bdellovibrio bacteriovorus</name>
    <dbReference type="NCBI Taxonomy" id="959"/>
    <lineage>
        <taxon>Bacteria</taxon>
        <taxon>Pseudomonadati</taxon>
        <taxon>Bdellovibrionota</taxon>
        <taxon>Bdellovibrionia</taxon>
        <taxon>Bdellovibrionales</taxon>
        <taxon>Pseudobdellovibrionaceae</taxon>
        <taxon>Bdellovibrio</taxon>
    </lineage>
</organism>
<name>A0A150WIB8_BDEBC</name>
<accession>A0A150WIB8</accession>
<reference evidence="1 2" key="1">
    <citation type="submission" date="2016-03" db="EMBL/GenBank/DDBJ databases">
        <authorList>
            <person name="Ploux O."/>
        </authorList>
    </citation>
    <scope>NUCLEOTIDE SEQUENCE [LARGE SCALE GENOMIC DNA]</scope>
    <source>
        <strain evidence="1 2">R0</strain>
    </source>
</reference>
<evidence type="ECO:0000313" key="1">
    <source>
        <dbReference type="EMBL" id="KYG63239.1"/>
    </source>
</evidence>
<gene>
    <name evidence="1" type="ORF">AZI86_15725</name>
</gene>
<comment type="caution">
    <text evidence="1">The sequence shown here is derived from an EMBL/GenBank/DDBJ whole genome shotgun (WGS) entry which is preliminary data.</text>
</comment>
<protein>
    <submittedName>
        <fullName evidence="1">Uncharacterized protein</fullName>
    </submittedName>
</protein>
<proteinExistence type="predicted"/>
<evidence type="ECO:0000313" key="2">
    <source>
        <dbReference type="Proteomes" id="UP000075320"/>
    </source>
</evidence>
<keyword evidence="2" id="KW-1185">Reference proteome</keyword>
<dbReference type="AlphaFoldDB" id="A0A150WIB8"/>
<dbReference type="OrthoDB" id="5293827at2"/>
<dbReference type="Proteomes" id="UP000075320">
    <property type="component" value="Unassembled WGS sequence"/>
</dbReference>
<dbReference type="EMBL" id="LUKE01000004">
    <property type="protein sequence ID" value="KYG63239.1"/>
    <property type="molecule type" value="Genomic_DNA"/>
</dbReference>